<keyword evidence="1" id="KW-0479">Metal-binding</keyword>
<dbReference type="InterPro" id="IPR011011">
    <property type="entry name" value="Znf_FYVE_PHD"/>
</dbReference>
<keyword evidence="3" id="KW-0862">Zinc</keyword>
<dbReference type="Pfam" id="PF01363">
    <property type="entry name" value="FYVE"/>
    <property type="match status" value="1"/>
</dbReference>
<dbReference type="EMBL" id="HACM01003005">
    <property type="protein sequence ID" value="CRZ03447.1"/>
    <property type="molecule type" value="Transcribed_RNA"/>
</dbReference>
<keyword evidence="2 4" id="KW-0863">Zinc-finger</keyword>
<dbReference type="InterPro" id="IPR000306">
    <property type="entry name" value="Znf_FYVE"/>
</dbReference>
<dbReference type="AlphaFoldDB" id="A0A0H5QN66"/>
<dbReference type="PROSITE" id="PS50178">
    <property type="entry name" value="ZF_FYVE"/>
    <property type="match status" value="1"/>
</dbReference>
<dbReference type="InterPro" id="IPR052113">
    <property type="entry name" value="FYVE-type_Zinc_Finger"/>
</dbReference>
<dbReference type="InterPro" id="IPR056488">
    <property type="entry name" value="Zn_ribbon_HMPTM"/>
</dbReference>
<evidence type="ECO:0000259" key="5">
    <source>
        <dbReference type="PROSITE" id="PS50178"/>
    </source>
</evidence>
<evidence type="ECO:0000256" key="2">
    <source>
        <dbReference type="ARBA" id="ARBA00022771"/>
    </source>
</evidence>
<evidence type="ECO:0000256" key="1">
    <source>
        <dbReference type="ARBA" id="ARBA00022723"/>
    </source>
</evidence>
<accession>A0A0H5QN66</accession>
<name>A0A0H5QN66_9EUKA</name>
<evidence type="ECO:0000256" key="4">
    <source>
        <dbReference type="PROSITE-ProRule" id="PRU00091"/>
    </source>
</evidence>
<dbReference type="InterPro" id="IPR013083">
    <property type="entry name" value="Znf_RING/FYVE/PHD"/>
</dbReference>
<dbReference type="Pfam" id="PF23545">
    <property type="entry name" value="Zn_ribbon_HMPTM"/>
    <property type="match status" value="1"/>
</dbReference>
<dbReference type="GO" id="GO:0008270">
    <property type="term" value="F:zinc ion binding"/>
    <property type="evidence" value="ECO:0007669"/>
    <property type="project" value="UniProtKB-KW"/>
</dbReference>
<dbReference type="PANTHER" id="PTHR39490:SF8">
    <property type="entry name" value="ZINC FINGER FYVE DOMAIN-CONTAINING PROTEIN 21"/>
    <property type="match status" value="1"/>
</dbReference>
<dbReference type="Gene3D" id="3.30.40.10">
    <property type="entry name" value="Zinc/RING finger domain, C3HC4 (zinc finger)"/>
    <property type="match status" value="1"/>
</dbReference>
<protein>
    <recommendedName>
        <fullName evidence="5">FYVE-type domain-containing protein</fullName>
    </recommendedName>
</protein>
<proteinExistence type="predicted"/>
<dbReference type="InterPro" id="IPR017455">
    <property type="entry name" value="Znf_FYVE-rel"/>
</dbReference>
<organism evidence="6">
    <name type="scientific">Spongospora subterranea</name>
    <dbReference type="NCBI Taxonomy" id="70186"/>
    <lineage>
        <taxon>Eukaryota</taxon>
        <taxon>Sar</taxon>
        <taxon>Rhizaria</taxon>
        <taxon>Endomyxa</taxon>
        <taxon>Phytomyxea</taxon>
        <taxon>Plasmodiophorida</taxon>
        <taxon>Plasmodiophoridae</taxon>
        <taxon>Spongospora</taxon>
    </lineage>
</organism>
<reference evidence="6" key="1">
    <citation type="submission" date="2015-04" db="EMBL/GenBank/DDBJ databases">
        <title>The genome sequence of the plant pathogenic Rhizarian Plasmodiophora brassicae reveals insights in its biotrophic life cycle and the origin of chitin synthesis.</title>
        <authorList>
            <person name="Schwelm A."/>
            <person name="Fogelqvist J."/>
            <person name="Knaust A."/>
            <person name="Julke S."/>
            <person name="Lilja T."/>
            <person name="Dhandapani V."/>
            <person name="Bonilla-Rosso G."/>
            <person name="Karlsson M."/>
            <person name="Shevchenko A."/>
            <person name="Choi S.R."/>
            <person name="Kim H.G."/>
            <person name="Park J.Y."/>
            <person name="Lim Y.P."/>
            <person name="Ludwig-Muller J."/>
            <person name="Dixelius C."/>
        </authorList>
    </citation>
    <scope>NUCLEOTIDE SEQUENCE</scope>
    <source>
        <tissue evidence="6">Potato root galls</tissue>
    </source>
</reference>
<dbReference type="SMART" id="SM00064">
    <property type="entry name" value="FYVE"/>
    <property type="match status" value="1"/>
</dbReference>
<evidence type="ECO:0000256" key="3">
    <source>
        <dbReference type="ARBA" id="ARBA00022833"/>
    </source>
</evidence>
<dbReference type="PANTHER" id="PTHR39490">
    <property type="entry name" value="ARRESTIN DOMAIN-CONTAINING PROTEIN D"/>
    <property type="match status" value="1"/>
</dbReference>
<feature type="domain" description="FYVE-type" evidence="5">
    <location>
        <begin position="16"/>
        <end position="77"/>
    </location>
</feature>
<dbReference type="SUPFAM" id="SSF57903">
    <property type="entry name" value="FYVE/PHD zinc finger"/>
    <property type="match status" value="1"/>
</dbReference>
<dbReference type="EMBL" id="HACM01003006">
    <property type="protein sequence ID" value="CRZ03448.1"/>
    <property type="molecule type" value="Transcribed_RNA"/>
</dbReference>
<evidence type="ECO:0000313" key="6">
    <source>
        <dbReference type="EMBL" id="CRZ03448.1"/>
    </source>
</evidence>
<sequence>MARSARLSIDFKWVPDSQSPVCFACAASFTLFRRKHHCRFCGRVFCDPCSNKRMSLDPNAPDIDLQRCCASCQQRVINTESGVKRSADTGRATERVIYSTKTLCVSCSLIERRGFDPVDAAVIERDGCVYLERRCPTHGVKSIVYCRDASFFSNAMGFASKQPRLDADIDDFVRAHKEHRPIIMQLQLYSEKRFMSIPSIDASLHKFNALYSGDFSYMINVQGGSLPSLSHVVQFNSLVHHILNVSRQCLLLVELPYDRLRDLATVDQSCFLKGRVFPVVHYHLVESEQHMAINDLTALMSAAKQIADLPVILKLTFDREHPDLKPIIFFAVSNRLMFKYIFLSPVRSSKRLLALESKLDKGPNTESSVDPVGLIDHICHHIGARRMDFFPISIIRVLEPLFSILGCPRYPLNISPYSAFVCPIIYHSDGSSAPLSRLINIPEMLCNFIPLIDKMNQSGSGDYDHKAIVQCLQLCTPNPPINNILSPIPDLISALSTNDVASRYRLQQFFNSLQFIIVYNDMDVGSVDLRRRAQCAVAVQSRYVHTPFAAACSGGCF</sequence>